<dbReference type="Proteomes" id="UP000789901">
    <property type="component" value="Unassembled WGS sequence"/>
</dbReference>
<keyword evidence="2" id="KW-1185">Reference proteome</keyword>
<feature type="non-terminal residue" evidence="1">
    <location>
        <position position="1"/>
    </location>
</feature>
<evidence type="ECO:0000313" key="2">
    <source>
        <dbReference type="Proteomes" id="UP000789901"/>
    </source>
</evidence>
<proteinExistence type="predicted"/>
<reference evidence="1 2" key="1">
    <citation type="submission" date="2021-06" db="EMBL/GenBank/DDBJ databases">
        <authorList>
            <person name="Kallberg Y."/>
            <person name="Tangrot J."/>
            <person name="Rosling A."/>
        </authorList>
    </citation>
    <scope>NUCLEOTIDE SEQUENCE [LARGE SCALE GENOMIC DNA]</scope>
    <source>
        <strain evidence="1 2">120-4 pot B 10/14</strain>
    </source>
</reference>
<dbReference type="EMBL" id="CAJVQB010040624">
    <property type="protein sequence ID" value="CAG8828623.1"/>
    <property type="molecule type" value="Genomic_DNA"/>
</dbReference>
<name>A0ABN7WE71_GIGMA</name>
<gene>
    <name evidence="1" type="ORF">GMARGA_LOCUS29756</name>
</gene>
<protein>
    <submittedName>
        <fullName evidence="1">46012_t:CDS:1</fullName>
    </submittedName>
</protein>
<organism evidence="1 2">
    <name type="scientific">Gigaspora margarita</name>
    <dbReference type="NCBI Taxonomy" id="4874"/>
    <lineage>
        <taxon>Eukaryota</taxon>
        <taxon>Fungi</taxon>
        <taxon>Fungi incertae sedis</taxon>
        <taxon>Mucoromycota</taxon>
        <taxon>Glomeromycotina</taxon>
        <taxon>Glomeromycetes</taxon>
        <taxon>Diversisporales</taxon>
        <taxon>Gigasporaceae</taxon>
        <taxon>Gigaspora</taxon>
    </lineage>
</organism>
<sequence length="305" mass="35550">IQHFRVWRHNLSLMPIYSKTVNISTKKTLSNSKYAKDTYYLSINDIIWHVLNNPSLIKYMYFGPGQEVTNKSEYWQGNLWAESPRYGQDSIEINKFIKLFLDLYYDNFGTYRNVYYSLGEIYLQFGNLPMFMRKLLKNHFILGFVPFGETFNDFIKPFIAEMKSLECGQIINIQGQDYWVIVGLGVVIADLLQGNDLAGVKRHGANKDCLPNFHNNTHLVLYAQTYRNLIKTVVGTKEMVHQIFKKMVLRTNCKNIELDLLKRYTTLFAIGHLIDGGIDARSLCPNQVFQENELDDDEGKFLMNY</sequence>
<evidence type="ECO:0000313" key="1">
    <source>
        <dbReference type="EMBL" id="CAG8828623.1"/>
    </source>
</evidence>
<accession>A0ABN7WE71</accession>
<comment type="caution">
    <text evidence="1">The sequence shown here is derived from an EMBL/GenBank/DDBJ whole genome shotgun (WGS) entry which is preliminary data.</text>
</comment>